<comment type="caution">
    <text evidence="3">The sequence shown here is derived from an EMBL/GenBank/DDBJ whole genome shotgun (WGS) entry which is preliminary data.</text>
</comment>
<dbReference type="GO" id="GO:0009982">
    <property type="term" value="F:pseudouridine synthase activity"/>
    <property type="evidence" value="ECO:0007669"/>
    <property type="project" value="InterPro"/>
</dbReference>
<evidence type="ECO:0000259" key="2">
    <source>
        <dbReference type="Pfam" id="PF00849"/>
    </source>
</evidence>
<dbReference type="GO" id="GO:0000455">
    <property type="term" value="P:enzyme-directed rRNA pseudouridine synthesis"/>
    <property type="evidence" value="ECO:0007669"/>
    <property type="project" value="TreeGrafter"/>
</dbReference>
<evidence type="ECO:0000313" key="4">
    <source>
        <dbReference type="Proteomes" id="UP000622317"/>
    </source>
</evidence>
<dbReference type="Gene3D" id="3.30.2350.10">
    <property type="entry name" value="Pseudouridine synthase"/>
    <property type="match status" value="1"/>
</dbReference>
<dbReference type="Pfam" id="PF00849">
    <property type="entry name" value="PseudoU_synth_2"/>
    <property type="match status" value="1"/>
</dbReference>
<keyword evidence="4" id="KW-1185">Reference proteome</keyword>
<gene>
    <name evidence="3" type="ORF">IEN85_13830</name>
</gene>
<accession>A0A927FB69</accession>
<dbReference type="GO" id="GO:0003723">
    <property type="term" value="F:RNA binding"/>
    <property type="evidence" value="ECO:0007669"/>
    <property type="project" value="InterPro"/>
</dbReference>
<dbReference type="InterPro" id="IPR020103">
    <property type="entry name" value="PsdUridine_synth_cat_dom_sf"/>
</dbReference>
<dbReference type="Proteomes" id="UP000622317">
    <property type="component" value="Unassembled WGS sequence"/>
</dbReference>
<reference evidence="3" key="1">
    <citation type="submission" date="2020-09" db="EMBL/GenBank/DDBJ databases">
        <title>Pelagicoccus enzymogenes sp. nov. with an EPS production, isolated from marine sediment.</title>
        <authorList>
            <person name="Feng X."/>
        </authorList>
    </citation>
    <scope>NUCLEOTIDE SEQUENCE</scope>
    <source>
        <strain evidence="3">NFK12</strain>
    </source>
</reference>
<dbReference type="InterPro" id="IPR006224">
    <property type="entry name" value="PsdUridine_synth_RluA-like_CS"/>
</dbReference>
<proteinExistence type="inferred from homology"/>
<dbReference type="PANTHER" id="PTHR21600:SF87">
    <property type="entry name" value="RNA PSEUDOURIDYLATE SYNTHASE DOMAIN-CONTAINING PROTEIN 1"/>
    <property type="match status" value="1"/>
</dbReference>
<name>A0A927FB69_9BACT</name>
<dbReference type="RefSeq" id="WP_191617672.1">
    <property type="nucleotide sequence ID" value="NZ_JACYFG010000036.1"/>
</dbReference>
<dbReference type="EMBL" id="JACYFG010000036">
    <property type="protein sequence ID" value="MBD5780576.1"/>
    <property type="molecule type" value="Genomic_DNA"/>
</dbReference>
<comment type="similarity">
    <text evidence="1">Belongs to the pseudouridine synthase RluA family.</text>
</comment>
<dbReference type="InterPro" id="IPR050188">
    <property type="entry name" value="RluA_PseudoU_synthase"/>
</dbReference>
<dbReference type="SUPFAM" id="SSF55120">
    <property type="entry name" value="Pseudouridine synthase"/>
    <property type="match status" value="1"/>
</dbReference>
<dbReference type="PANTHER" id="PTHR21600">
    <property type="entry name" value="MITOCHONDRIAL RNA PSEUDOURIDINE SYNTHASE"/>
    <property type="match status" value="1"/>
</dbReference>
<dbReference type="CDD" id="cd02869">
    <property type="entry name" value="PseudoU_synth_RluA_like"/>
    <property type="match status" value="1"/>
</dbReference>
<evidence type="ECO:0000256" key="1">
    <source>
        <dbReference type="ARBA" id="ARBA00010876"/>
    </source>
</evidence>
<evidence type="ECO:0000313" key="3">
    <source>
        <dbReference type="EMBL" id="MBD5780576.1"/>
    </source>
</evidence>
<feature type="domain" description="Pseudouridine synthase RsuA/RluA-like" evidence="2">
    <location>
        <begin position="26"/>
        <end position="187"/>
    </location>
</feature>
<sequence length="244" mass="26782">MGYPATAKRLPWARGVKLLDCDANGLLAVEKPAGVLSHPNKKGDREKALLNARYDESQQAYRILDTEGEVVSTVYLLNRLDSATSGIVLLSLVEDTARSVLKAFEEKKVKKTYQALVFGAPRGGPLVWKDRISVRKAQGGLRASTGGGLSAETKLAKVEPMGGMPPIARLTLQPITGRTHQLRIQTSKRHVPIVGDRTYGDFQKNKLAAKKGMKRLCLHCVGTELEYRLGNRAFRFKVASKAPF</sequence>
<dbReference type="GO" id="GO:0140098">
    <property type="term" value="F:catalytic activity, acting on RNA"/>
    <property type="evidence" value="ECO:0007669"/>
    <property type="project" value="UniProtKB-ARBA"/>
</dbReference>
<dbReference type="AlphaFoldDB" id="A0A927FB69"/>
<dbReference type="InterPro" id="IPR006145">
    <property type="entry name" value="PsdUridine_synth_RsuA/RluA"/>
</dbReference>
<organism evidence="3 4">
    <name type="scientific">Pelagicoccus enzymogenes</name>
    <dbReference type="NCBI Taxonomy" id="2773457"/>
    <lineage>
        <taxon>Bacteria</taxon>
        <taxon>Pseudomonadati</taxon>
        <taxon>Verrucomicrobiota</taxon>
        <taxon>Opitutia</taxon>
        <taxon>Puniceicoccales</taxon>
        <taxon>Pelagicoccaceae</taxon>
        <taxon>Pelagicoccus</taxon>
    </lineage>
</organism>
<protein>
    <submittedName>
        <fullName evidence="3">RNA pseudouridine synthase</fullName>
    </submittedName>
</protein>
<dbReference type="PROSITE" id="PS01129">
    <property type="entry name" value="PSI_RLU"/>
    <property type="match status" value="1"/>
</dbReference>